<dbReference type="PATRIC" id="fig|280505.15.peg.2940"/>
<evidence type="ECO:0000313" key="2">
    <source>
        <dbReference type="Proteomes" id="UP000058857"/>
    </source>
</evidence>
<evidence type="ECO:0000313" key="1">
    <source>
        <dbReference type="EMBL" id="ALO27220.1"/>
    </source>
</evidence>
<protein>
    <submittedName>
        <fullName evidence="1">Uncharacterized protein</fullName>
    </submittedName>
</protein>
<accession>A0A0S2IUA8</accession>
<dbReference type="Proteomes" id="UP000058857">
    <property type="component" value="Chromosome 1"/>
</dbReference>
<organism evidence="1">
    <name type="scientific">Leptospira borgpetersenii serovar Ballum</name>
    <dbReference type="NCBI Taxonomy" id="280505"/>
    <lineage>
        <taxon>Bacteria</taxon>
        <taxon>Pseudomonadati</taxon>
        <taxon>Spirochaetota</taxon>
        <taxon>Spirochaetia</taxon>
        <taxon>Leptospirales</taxon>
        <taxon>Leptospiraceae</taxon>
        <taxon>Leptospira</taxon>
    </lineage>
</organism>
<proteinExistence type="predicted"/>
<gene>
    <name evidence="1" type="ORF">LBBP_03011</name>
</gene>
<sequence length="77" mass="9006">MIHCLCRIYSFINRLSSSIFLEKLRIIMYDSYELLYSASQKPNLLCQKDQAARFCPSFGTEPCIRDDNDNKIKIVHS</sequence>
<dbReference type="EMBL" id="CP012029">
    <property type="protein sequence ID" value="ALO27220.1"/>
    <property type="molecule type" value="Genomic_DNA"/>
</dbReference>
<name>A0A0S2IUA8_LEPBO</name>
<dbReference type="AlphaFoldDB" id="A0A0S2IUA8"/>
<reference evidence="1 2" key="1">
    <citation type="journal article" date="2015" name="PLoS Negl. Trop. Dis.">
        <title>Distribution of Plasmids in Distinct Leptospira Pathogenic Species.</title>
        <authorList>
            <person name="Wang Y."/>
            <person name="Zhuang X."/>
            <person name="Zhong Y."/>
            <person name="Zhang C."/>
            <person name="Zhang Y."/>
            <person name="Zeng L."/>
            <person name="Zhu Y."/>
            <person name="He P."/>
            <person name="Dong K."/>
            <person name="Pal U."/>
            <person name="Guo X."/>
            <person name="Qin J."/>
        </authorList>
    </citation>
    <scope>NUCLEOTIDE SEQUENCE [LARGE SCALE GENOMIC DNA]</scope>
    <source>
        <strain evidence="1 2">56604</strain>
    </source>
</reference>